<sequence>MAEEVQEQLKQIIETQIELGILIHDFEATVEGKEGLLERINVLTNQFQQLNQSAYKNLQHKTVPLDIVEYIENGRNPDVYTREFVELLAKQNQYVNGKMHAMNNFRNILSAQIKDAYPDLESSINDINQRTAFSS</sequence>
<keyword evidence="6 9" id="KW-0804">Transcription</keyword>
<comment type="subunit">
    <text evidence="9">Component of the Mediator complex.</text>
</comment>
<keyword evidence="4 9" id="KW-0805">Transcription regulation</keyword>
<keyword evidence="7 9" id="KW-0539">Nucleus</keyword>
<evidence type="ECO:0000256" key="1">
    <source>
        <dbReference type="ARBA" id="ARBA00004123"/>
    </source>
</evidence>
<evidence type="ECO:0000313" key="11">
    <source>
        <dbReference type="Proteomes" id="UP000761534"/>
    </source>
</evidence>
<protein>
    <recommendedName>
        <fullName evidence="3 9">Mediator of RNA polymerase II transcription subunit 10</fullName>
    </recommendedName>
    <alternativeName>
        <fullName evidence="8 9">Mediator complex subunit 10</fullName>
    </alternativeName>
</protein>
<dbReference type="GO" id="GO:0003712">
    <property type="term" value="F:transcription coregulator activity"/>
    <property type="evidence" value="ECO:0007669"/>
    <property type="project" value="InterPro"/>
</dbReference>
<keyword evidence="11" id="KW-1185">Reference proteome</keyword>
<dbReference type="GO" id="GO:0006357">
    <property type="term" value="P:regulation of transcription by RNA polymerase II"/>
    <property type="evidence" value="ECO:0007669"/>
    <property type="project" value="InterPro"/>
</dbReference>
<evidence type="ECO:0000256" key="2">
    <source>
        <dbReference type="ARBA" id="ARBA00005389"/>
    </source>
</evidence>
<comment type="subcellular location">
    <subcellularLocation>
        <location evidence="1 9">Nucleus</location>
    </subcellularLocation>
</comment>
<dbReference type="EMBL" id="SWFS01000046">
    <property type="protein sequence ID" value="KAA8917319.1"/>
    <property type="molecule type" value="Genomic_DNA"/>
</dbReference>
<gene>
    <name evidence="9" type="primary">MED10</name>
    <name evidence="10" type="ORF">TRICI_000535</name>
</gene>
<dbReference type="InterPro" id="IPR019145">
    <property type="entry name" value="Mediator_Med10"/>
</dbReference>
<comment type="caution">
    <text evidence="10">The sequence shown here is derived from an EMBL/GenBank/DDBJ whole genome shotgun (WGS) entry which is preliminary data.</text>
</comment>
<accession>A0A642VD59</accession>
<dbReference type="PANTHER" id="PTHR13345:SF13">
    <property type="entry name" value="MEDIATOR OF RNA POLYMERASE II TRANSCRIPTION SUBUNIT 10"/>
    <property type="match status" value="1"/>
</dbReference>
<dbReference type="PANTHER" id="PTHR13345">
    <property type="entry name" value="MEDIATOR OF RNA POLYMERASE II TRANSCRIPTION SUBUNIT 10"/>
    <property type="match status" value="1"/>
</dbReference>
<dbReference type="GO" id="GO:0016592">
    <property type="term" value="C:mediator complex"/>
    <property type="evidence" value="ECO:0007669"/>
    <property type="project" value="InterPro"/>
</dbReference>
<organism evidence="10 11">
    <name type="scientific">Trichomonascus ciferrii</name>
    <dbReference type="NCBI Taxonomy" id="44093"/>
    <lineage>
        <taxon>Eukaryota</taxon>
        <taxon>Fungi</taxon>
        <taxon>Dikarya</taxon>
        <taxon>Ascomycota</taxon>
        <taxon>Saccharomycotina</taxon>
        <taxon>Dipodascomycetes</taxon>
        <taxon>Dipodascales</taxon>
        <taxon>Trichomonascaceae</taxon>
        <taxon>Trichomonascus</taxon>
        <taxon>Trichomonascus ciferrii complex</taxon>
    </lineage>
</organism>
<evidence type="ECO:0000256" key="9">
    <source>
        <dbReference type="RuleBase" id="RU364146"/>
    </source>
</evidence>
<evidence type="ECO:0000256" key="3">
    <source>
        <dbReference type="ARBA" id="ARBA00019617"/>
    </source>
</evidence>
<dbReference type="AlphaFoldDB" id="A0A642VD59"/>
<keyword evidence="5 9" id="KW-0010">Activator</keyword>
<dbReference type="OrthoDB" id="337270at2759"/>
<evidence type="ECO:0000313" key="10">
    <source>
        <dbReference type="EMBL" id="KAA8917319.1"/>
    </source>
</evidence>
<reference evidence="10" key="1">
    <citation type="journal article" date="2019" name="G3 (Bethesda)">
        <title>Genome Assemblies of Two Rare Opportunistic Yeast Pathogens: Diutina rugosa (syn. Candida rugosa) and Trichomonascus ciferrii (syn. Candida ciferrii).</title>
        <authorList>
            <person name="Mixao V."/>
            <person name="Saus E."/>
            <person name="Hansen A.P."/>
            <person name="Lass-Florl C."/>
            <person name="Gabaldon T."/>
        </authorList>
    </citation>
    <scope>NUCLEOTIDE SEQUENCE</scope>
    <source>
        <strain evidence="10">CBS 4856</strain>
    </source>
</reference>
<dbReference type="Proteomes" id="UP000761534">
    <property type="component" value="Unassembled WGS sequence"/>
</dbReference>
<evidence type="ECO:0000256" key="6">
    <source>
        <dbReference type="ARBA" id="ARBA00023163"/>
    </source>
</evidence>
<dbReference type="VEuPathDB" id="FungiDB:TRICI_000535"/>
<proteinExistence type="inferred from homology"/>
<comment type="function">
    <text evidence="9">Component of the Mediator complex, a coactivator involved in the regulated transcription of nearly all RNA polymerase II-dependent genes. Mediator functions as a bridge to convey information from gene-specific regulatory proteins to the basal RNA polymerase II transcription machinery. Mediator is recruited to promoters by direct interactions with regulatory proteins and serves as a scaffold for the assembly of a functional preinitiation complex with RNA polymerase II and the general transcription factors.</text>
</comment>
<evidence type="ECO:0000256" key="4">
    <source>
        <dbReference type="ARBA" id="ARBA00023015"/>
    </source>
</evidence>
<evidence type="ECO:0000256" key="8">
    <source>
        <dbReference type="ARBA" id="ARBA00032004"/>
    </source>
</evidence>
<dbReference type="Pfam" id="PF09748">
    <property type="entry name" value="Med10"/>
    <property type="match status" value="1"/>
</dbReference>
<evidence type="ECO:0000256" key="7">
    <source>
        <dbReference type="ARBA" id="ARBA00023242"/>
    </source>
</evidence>
<comment type="similarity">
    <text evidence="2 9">Belongs to the Mediator complex subunit 10 family.</text>
</comment>
<name>A0A642VD59_9ASCO</name>
<evidence type="ECO:0000256" key="5">
    <source>
        <dbReference type="ARBA" id="ARBA00023159"/>
    </source>
</evidence>